<evidence type="ECO:0008006" key="4">
    <source>
        <dbReference type="Google" id="ProtNLM"/>
    </source>
</evidence>
<dbReference type="PANTHER" id="PTHR33706">
    <property type="entry name" value="MORN VARIANT REPEAT PROTEIN"/>
    <property type="match status" value="1"/>
</dbReference>
<keyword evidence="3" id="KW-1185">Reference proteome</keyword>
<dbReference type="Pfam" id="PF07661">
    <property type="entry name" value="MORN_2"/>
    <property type="match status" value="5"/>
</dbReference>
<dbReference type="EMBL" id="PIPN01000004">
    <property type="protein sequence ID" value="RUO29276.1"/>
    <property type="molecule type" value="Genomic_DNA"/>
</dbReference>
<dbReference type="SUPFAM" id="SSF82185">
    <property type="entry name" value="Histone H3 K4-specific methyltransferase SET7/9 N-terminal domain"/>
    <property type="match status" value="4"/>
</dbReference>
<reference evidence="2 3" key="1">
    <citation type="journal article" date="2018" name="Front. Microbiol.">
        <title>Genome-Based Analysis Reveals the Taxonomy and Diversity of the Family Idiomarinaceae.</title>
        <authorList>
            <person name="Liu Y."/>
            <person name="Lai Q."/>
            <person name="Shao Z."/>
        </authorList>
    </citation>
    <scope>NUCLEOTIDE SEQUENCE [LARGE SCALE GENOMIC DNA]</scope>
    <source>
        <strain evidence="2 3">GBSy1</strain>
    </source>
</reference>
<dbReference type="Gene3D" id="3.90.930.1">
    <property type="match status" value="2"/>
</dbReference>
<evidence type="ECO:0000313" key="2">
    <source>
        <dbReference type="EMBL" id="RUO29276.1"/>
    </source>
</evidence>
<dbReference type="PANTHER" id="PTHR33706:SF1">
    <property type="entry name" value="TPR REPEAT PROTEIN"/>
    <property type="match status" value="1"/>
</dbReference>
<sequence>MTKLIYITFFAMACLLGTLSPAFAEPEQEQTRWLDRSMQTVEKDDAEYYLAGYEAVEGGYAISVNYAETDSLRLQAQARTLELNETSFFGPYQSFYRSGAVLEEGEYDEQGQRQGTVTVYHESGEVLRSIPYRDNLVHGEYTTYYENGKPRRVQMVENNERHGDNRSYFDNGQLRIESTYHRGDQVGVERSYDRDGNLTREATYEDGKLQGELVEYFPSGEVRAIGNYVDSSPRGEQIEYRSPGDVRRYRMIDDNGTTIAEREFRTDGTMQREQEPIETDHGPGYQRTNYHTDGSVSEIVQVADNGLWQLNQRFNKDGEEIERRELLNREQVGRFVRTGWGGGTEHGSYEDGELHGRYYETQDGEVVNEGEYQHGNKVGRWDSHDGHGYVVEYFDDEGNLHGERTERNSEGDVILRQTYQHGTLHGPYQQIRDGQVIADGEFVDGQRQGEWRISSQWSGGDVEHGRYQDDTPVGRWTTYDRYGHRVAIRHYNDQGLRQGRQFEFERDGALSSVIEYQDDVQHGVAIFYRNGVEDSRAVYEDGVYLRNKDDDQP</sequence>
<keyword evidence="1" id="KW-0732">Signal</keyword>
<evidence type="ECO:0000256" key="1">
    <source>
        <dbReference type="SAM" id="SignalP"/>
    </source>
</evidence>
<gene>
    <name evidence="2" type="ORF">CWE12_09840</name>
</gene>
<feature type="chain" id="PRO_5046956836" description="Toxin-antitoxin system YwqK family antitoxin" evidence="1">
    <location>
        <begin position="25"/>
        <end position="553"/>
    </location>
</feature>
<dbReference type="Proteomes" id="UP000287410">
    <property type="component" value="Unassembled WGS sequence"/>
</dbReference>
<organism evidence="2 3">
    <name type="scientific">Aliidiomarina sedimenti</name>
    <dbReference type="NCBI Taxonomy" id="1933879"/>
    <lineage>
        <taxon>Bacteria</taxon>
        <taxon>Pseudomonadati</taxon>
        <taxon>Pseudomonadota</taxon>
        <taxon>Gammaproteobacteria</taxon>
        <taxon>Alteromonadales</taxon>
        <taxon>Idiomarinaceae</taxon>
        <taxon>Aliidiomarina</taxon>
    </lineage>
</organism>
<protein>
    <recommendedName>
        <fullName evidence="4">Toxin-antitoxin system YwqK family antitoxin</fullName>
    </recommendedName>
</protein>
<evidence type="ECO:0000313" key="3">
    <source>
        <dbReference type="Proteomes" id="UP000287410"/>
    </source>
</evidence>
<dbReference type="InterPro" id="IPR011652">
    <property type="entry name" value="MORN_2"/>
</dbReference>
<dbReference type="RefSeq" id="WP_126789540.1">
    <property type="nucleotide sequence ID" value="NZ_PIPN01000004.1"/>
</dbReference>
<name>A0ABY0BYF3_9GAMM</name>
<proteinExistence type="predicted"/>
<feature type="signal peptide" evidence="1">
    <location>
        <begin position="1"/>
        <end position="24"/>
    </location>
</feature>
<accession>A0ABY0BYF3</accession>
<comment type="caution">
    <text evidence="2">The sequence shown here is derived from an EMBL/GenBank/DDBJ whole genome shotgun (WGS) entry which is preliminary data.</text>
</comment>
<dbReference type="Gene3D" id="2.20.110.10">
    <property type="entry name" value="Histone H3 K4-specific methyltransferase SET7/9 N-terminal domain"/>
    <property type="match status" value="2"/>
</dbReference>